<dbReference type="Pfam" id="PF00106">
    <property type="entry name" value="adh_short"/>
    <property type="match status" value="1"/>
</dbReference>
<protein>
    <submittedName>
        <fullName evidence="3">Short chain dehydrogenase reductase</fullName>
    </submittedName>
</protein>
<dbReference type="PANTHER" id="PTHR43180:SF31">
    <property type="entry name" value="CHAIN DEHYDROGENASE_REDUCTASE, PUTATIVE (AFU_ORTHOLOGUE AFUA_2G16570)-RELATED"/>
    <property type="match status" value="1"/>
</dbReference>
<dbReference type="OrthoDB" id="5371740at2759"/>
<dbReference type="PANTHER" id="PTHR43180">
    <property type="entry name" value="3-OXOACYL-(ACYL-CARRIER-PROTEIN) REDUCTASE (AFU_ORTHOLOGUE AFUA_6G11210)"/>
    <property type="match status" value="1"/>
</dbReference>
<dbReference type="AlphaFoldDB" id="A0A2J6R3F3"/>
<dbReference type="STRING" id="1149755.A0A2J6R3F3"/>
<sequence>MSVPEYQDHGPLQITSSLNLDNLVGKSVIVTGGASGLGKAYAQVFAKAGAYVTIGDFNEKAGKETVAEIAGNVQFVKCDVRNWDDQVRMFEAAVSSSPHKSCDVVIANAGIVGADDLYQLQDPSLPPVKPDLRIIEINLIGMVYTTKLALHYFRRQRLVPERDRCLILKASVAAYVDQPGSPQQWGIRGLMRNLRRTAWKESIRVNLVAPWFVRTPILDQGIQDFLDGKGVGFATVDDACTAMLKIASDTTVNGRAIGIVHRKEAPEGYMDLDRDDYKEGDALKEWQEVVLDTALRIVS</sequence>
<dbReference type="PRINTS" id="PR00081">
    <property type="entry name" value="GDHRDH"/>
</dbReference>
<dbReference type="InterPro" id="IPR036291">
    <property type="entry name" value="NAD(P)-bd_dom_sf"/>
</dbReference>
<evidence type="ECO:0000313" key="4">
    <source>
        <dbReference type="Proteomes" id="UP000235786"/>
    </source>
</evidence>
<dbReference type="SUPFAM" id="SSF51735">
    <property type="entry name" value="NAD(P)-binding Rossmann-fold domains"/>
    <property type="match status" value="1"/>
</dbReference>
<dbReference type="EMBL" id="KZ613957">
    <property type="protein sequence ID" value="PMD33047.1"/>
    <property type="molecule type" value="Genomic_DNA"/>
</dbReference>
<keyword evidence="2" id="KW-0560">Oxidoreductase</keyword>
<evidence type="ECO:0000313" key="3">
    <source>
        <dbReference type="EMBL" id="PMD33047.1"/>
    </source>
</evidence>
<dbReference type="Gene3D" id="3.40.50.720">
    <property type="entry name" value="NAD(P)-binding Rossmann-like Domain"/>
    <property type="match status" value="1"/>
</dbReference>
<accession>A0A2J6R3F3</accession>
<keyword evidence="4" id="KW-1185">Reference proteome</keyword>
<dbReference type="GO" id="GO:0016491">
    <property type="term" value="F:oxidoreductase activity"/>
    <property type="evidence" value="ECO:0007669"/>
    <property type="project" value="UniProtKB-KW"/>
</dbReference>
<name>A0A2J6R3F3_HYAVF</name>
<evidence type="ECO:0000256" key="2">
    <source>
        <dbReference type="ARBA" id="ARBA00023002"/>
    </source>
</evidence>
<gene>
    <name evidence="3" type="ORF">L207DRAFT_590118</name>
</gene>
<organism evidence="3 4">
    <name type="scientific">Hyaloscypha variabilis (strain UAMH 11265 / GT02V1 / F)</name>
    <name type="common">Meliniomyces variabilis</name>
    <dbReference type="NCBI Taxonomy" id="1149755"/>
    <lineage>
        <taxon>Eukaryota</taxon>
        <taxon>Fungi</taxon>
        <taxon>Dikarya</taxon>
        <taxon>Ascomycota</taxon>
        <taxon>Pezizomycotina</taxon>
        <taxon>Leotiomycetes</taxon>
        <taxon>Helotiales</taxon>
        <taxon>Hyaloscyphaceae</taxon>
        <taxon>Hyaloscypha</taxon>
        <taxon>Hyaloscypha variabilis</taxon>
    </lineage>
</organism>
<reference evidence="3 4" key="1">
    <citation type="submission" date="2016-04" db="EMBL/GenBank/DDBJ databases">
        <title>A degradative enzymes factory behind the ericoid mycorrhizal symbiosis.</title>
        <authorList>
            <consortium name="DOE Joint Genome Institute"/>
            <person name="Martino E."/>
            <person name="Morin E."/>
            <person name="Grelet G."/>
            <person name="Kuo A."/>
            <person name="Kohler A."/>
            <person name="Daghino S."/>
            <person name="Barry K."/>
            <person name="Choi C."/>
            <person name="Cichocki N."/>
            <person name="Clum A."/>
            <person name="Copeland A."/>
            <person name="Hainaut M."/>
            <person name="Haridas S."/>
            <person name="Labutti K."/>
            <person name="Lindquist E."/>
            <person name="Lipzen A."/>
            <person name="Khouja H.-R."/>
            <person name="Murat C."/>
            <person name="Ohm R."/>
            <person name="Olson A."/>
            <person name="Spatafora J."/>
            <person name="Veneault-Fourrey C."/>
            <person name="Henrissat B."/>
            <person name="Grigoriev I."/>
            <person name="Martin F."/>
            <person name="Perotto S."/>
        </authorList>
    </citation>
    <scope>NUCLEOTIDE SEQUENCE [LARGE SCALE GENOMIC DNA]</scope>
    <source>
        <strain evidence="3 4">F</strain>
    </source>
</reference>
<comment type="similarity">
    <text evidence="1">Belongs to the short-chain dehydrogenases/reductases (SDR) family.</text>
</comment>
<dbReference type="InterPro" id="IPR002347">
    <property type="entry name" value="SDR_fam"/>
</dbReference>
<proteinExistence type="inferred from homology"/>
<evidence type="ECO:0000256" key="1">
    <source>
        <dbReference type="ARBA" id="ARBA00006484"/>
    </source>
</evidence>
<dbReference type="Proteomes" id="UP000235786">
    <property type="component" value="Unassembled WGS sequence"/>
</dbReference>